<protein>
    <submittedName>
        <fullName evidence="6">LysR family transcriptional regulator</fullName>
    </submittedName>
</protein>
<evidence type="ECO:0000259" key="5">
    <source>
        <dbReference type="PROSITE" id="PS50931"/>
    </source>
</evidence>
<gene>
    <name evidence="6" type="ORF">E2R57_04030</name>
</gene>
<dbReference type="FunFam" id="1.10.10.10:FF:000001">
    <property type="entry name" value="LysR family transcriptional regulator"/>
    <property type="match status" value="1"/>
</dbReference>
<dbReference type="Proteomes" id="UP000294621">
    <property type="component" value="Unassembled WGS sequence"/>
</dbReference>
<dbReference type="GO" id="GO:0003700">
    <property type="term" value="F:DNA-binding transcription factor activity"/>
    <property type="evidence" value="ECO:0007669"/>
    <property type="project" value="InterPro"/>
</dbReference>
<reference evidence="6 7" key="1">
    <citation type="submission" date="2019-03" db="EMBL/GenBank/DDBJ databases">
        <title>Genome Sequencing and Assembly of Various Microbes Isolated from Partially Reclaimed Soil and Acid Mine Drainage (AMD) Site.</title>
        <authorList>
            <person name="Steinbock B."/>
            <person name="Bechtold R."/>
            <person name="Sevigny J.L."/>
            <person name="Thomas D."/>
            <person name="Cuthill L.R."/>
            <person name="Aveiro Johannsen E.J."/>
            <person name="Thomas K."/>
            <person name="Ghosh A."/>
        </authorList>
    </citation>
    <scope>NUCLEOTIDE SEQUENCE [LARGE SCALE GENOMIC DNA]</scope>
    <source>
        <strain evidence="6 7">S-A1</strain>
    </source>
</reference>
<dbReference type="SUPFAM" id="SSF46785">
    <property type="entry name" value="Winged helix' DNA-binding domain"/>
    <property type="match status" value="1"/>
</dbReference>
<dbReference type="InterPro" id="IPR036388">
    <property type="entry name" value="WH-like_DNA-bd_sf"/>
</dbReference>
<evidence type="ECO:0000256" key="1">
    <source>
        <dbReference type="ARBA" id="ARBA00009437"/>
    </source>
</evidence>
<comment type="similarity">
    <text evidence="1">Belongs to the LysR transcriptional regulatory family.</text>
</comment>
<evidence type="ECO:0000313" key="6">
    <source>
        <dbReference type="EMBL" id="TDL39657.1"/>
    </source>
</evidence>
<dbReference type="PROSITE" id="PS50931">
    <property type="entry name" value="HTH_LYSR"/>
    <property type="match status" value="1"/>
</dbReference>
<dbReference type="InterPro" id="IPR000847">
    <property type="entry name" value="LysR_HTH_N"/>
</dbReference>
<evidence type="ECO:0000256" key="4">
    <source>
        <dbReference type="ARBA" id="ARBA00023163"/>
    </source>
</evidence>
<comment type="caution">
    <text evidence="6">The sequence shown here is derived from an EMBL/GenBank/DDBJ whole genome shotgun (WGS) entry which is preliminary data.</text>
</comment>
<dbReference type="InterPro" id="IPR005119">
    <property type="entry name" value="LysR_subst-bd"/>
</dbReference>
<dbReference type="SUPFAM" id="SSF53850">
    <property type="entry name" value="Periplasmic binding protein-like II"/>
    <property type="match status" value="1"/>
</dbReference>
<dbReference type="Gene3D" id="1.10.10.10">
    <property type="entry name" value="Winged helix-like DNA-binding domain superfamily/Winged helix DNA-binding domain"/>
    <property type="match status" value="1"/>
</dbReference>
<dbReference type="GO" id="GO:0032993">
    <property type="term" value="C:protein-DNA complex"/>
    <property type="evidence" value="ECO:0007669"/>
    <property type="project" value="TreeGrafter"/>
</dbReference>
<dbReference type="Pfam" id="PF03466">
    <property type="entry name" value="LysR_substrate"/>
    <property type="match status" value="1"/>
</dbReference>
<evidence type="ECO:0000256" key="3">
    <source>
        <dbReference type="ARBA" id="ARBA00023125"/>
    </source>
</evidence>
<organism evidence="6 7">
    <name type="scientific">Arthrobacter nitrophenolicus</name>
    <dbReference type="NCBI Taxonomy" id="683150"/>
    <lineage>
        <taxon>Bacteria</taxon>
        <taxon>Bacillati</taxon>
        <taxon>Actinomycetota</taxon>
        <taxon>Actinomycetes</taxon>
        <taxon>Micrococcales</taxon>
        <taxon>Micrococcaceae</taxon>
        <taxon>Arthrobacter</taxon>
    </lineage>
</organism>
<dbReference type="OrthoDB" id="3461141at2"/>
<proteinExistence type="inferred from homology"/>
<dbReference type="PANTHER" id="PTHR30346:SF17">
    <property type="entry name" value="LYSR FAMILY TRANSCRIPTIONAL REGULATOR"/>
    <property type="match status" value="1"/>
</dbReference>
<keyword evidence="3" id="KW-0238">DNA-binding</keyword>
<dbReference type="GO" id="GO:0003677">
    <property type="term" value="F:DNA binding"/>
    <property type="evidence" value="ECO:0007669"/>
    <property type="project" value="UniProtKB-KW"/>
</dbReference>
<dbReference type="Gene3D" id="3.40.190.10">
    <property type="entry name" value="Periplasmic binding protein-like II"/>
    <property type="match status" value="2"/>
</dbReference>
<dbReference type="CDD" id="cd08414">
    <property type="entry name" value="PBP2_LTTR_aromatics_like"/>
    <property type="match status" value="1"/>
</dbReference>
<dbReference type="AlphaFoldDB" id="A0A4R5Y7B4"/>
<keyword evidence="2" id="KW-0805">Transcription regulation</keyword>
<dbReference type="PANTHER" id="PTHR30346">
    <property type="entry name" value="TRANSCRIPTIONAL DUAL REGULATOR HCAR-RELATED"/>
    <property type="match status" value="1"/>
</dbReference>
<dbReference type="EMBL" id="SMZQ01000002">
    <property type="protein sequence ID" value="TDL39657.1"/>
    <property type="molecule type" value="Genomic_DNA"/>
</dbReference>
<feature type="domain" description="HTH lysR-type" evidence="5">
    <location>
        <begin position="8"/>
        <end position="65"/>
    </location>
</feature>
<dbReference type="InterPro" id="IPR036390">
    <property type="entry name" value="WH_DNA-bd_sf"/>
</dbReference>
<evidence type="ECO:0000256" key="2">
    <source>
        <dbReference type="ARBA" id="ARBA00023015"/>
    </source>
</evidence>
<accession>A0A4R5Y7B4</accession>
<name>A0A4R5Y7B4_9MICC</name>
<keyword evidence="4" id="KW-0804">Transcription</keyword>
<evidence type="ECO:0000313" key="7">
    <source>
        <dbReference type="Proteomes" id="UP000294621"/>
    </source>
</evidence>
<dbReference type="PRINTS" id="PR00039">
    <property type="entry name" value="HTHLYSR"/>
</dbReference>
<dbReference type="Pfam" id="PF00126">
    <property type="entry name" value="HTH_1"/>
    <property type="match status" value="1"/>
</dbReference>
<sequence length="310" mass="33964">MWSDDPMLSLRDLQQYVVLAEELNFRLAADRLHISQPTLTQTLQRLERHFGATLIERSTRKSHLTEAGRTLYEGAELLLGDAKRLDAEVRSVGAGMRRELRVGAVNPAMGSLMPQVLQAVHRSFPDVRISLQPMASFALMRALRDGRLDIAVVRTSDSVPGFVATELMNDALLAVLPSAHPLATREQISVAELSGEPFIMAPRSRNPAFHDELVSLYHRRGCSPSQFIESNGLHSQLALVGAEVGVAVQSVLYRDPGREDIVFVPVGENLEIPLQVLTQETDSDLIKCFIAAAQVRATEINSLLSPGSGA</sequence>